<accession>A0ABS8DZ79</accession>
<reference evidence="1 2" key="1">
    <citation type="submission" date="2021-08" db="EMBL/GenBank/DDBJ databases">
        <title>Genomic Architecture of Streptomyces flavotricini NGL1 and Streptomyces erythrochromogenes HMS4 With Differential Plant Beneficial attributes and laccase production capabilities.</title>
        <authorList>
            <person name="Salwan R."/>
            <person name="Kaur R."/>
            <person name="Sharma V."/>
        </authorList>
    </citation>
    <scope>NUCLEOTIDE SEQUENCE [LARGE SCALE GENOMIC DNA]</scope>
    <source>
        <strain evidence="1 2">NGL1</strain>
    </source>
</reference>
<keyword evidence="2" id="KW-1185">Reference proteome</keyword>
<sequence length="129" mass="13727">MTPVPPLPAQATWHDTGTSVFSHAVRAGGRWWVLRLNHFPEHPLYTLFIDAQVVGDIDDVPAGWRLRPGAALPVLTASERAEVLALMAGLGPYGAEAGAPCAGDWCTCDLLTDEYAARLNTPPADPASP</sequence>
<comment type="caution">
    <text evidence="1">The sequence shown here is derived from an EMBL/GenBank/DDBJ whole genome shotgun (WGS) entry which is preliminary data.</text>
</comment>
<dbReference type="Proteomes" id="UP001520654">
    <property type="component" value="Unassembled WGS sequence"/>
</dbReference>
<dbReference type="EMBL" id="JAINUL010000001">
    <property type="protein sequence ID" value="MCC0094156.1"/>
    <property type="molecule type" value="Genomic_DNA"/>
</dbReference>
<protein>
    <submittedName>
        <fullName evidence="1">Uncharacterized protein</fullName>
    </submittedName>
</protein>
<dbReference type="RefSeq" id="WP_229334736.1">
    <property type="nucleotide sequence ID" value="NZ_JAINUL010000001.1"/>
</dbReference>
<gene>
    <name evidence="1" type="ORF">K7B10_04990</name>
</gene>
<name>A0ABS8DZ79_9ACTN</name>
<proteinExistence type="predicted"/>
<evidence type="ECO:0000313" key="1">
    <source>
        <dbReference type="EMBL" id="MCC0094156.1"/>
    </source>
</evidence>
<evidence type="ECO:0000313" key="2">
    <source>
        <dbReference type="Proteomes" id="UP001520654"/>
    </source>
</evidence>
<organism evidence="1 2">
    <name type="scientific">Streptomyces flavotricini</name>
    <dbReference type="NCBI Taxonomy" id="66888"/>
    <lineage>
        <taxon>Bacteria</taxon>
        <taxon>Bacillati</taxon>
        <taxon>Actinomycetota</taxon>
        <taxon>Actinomycetes</taxon>
        <taxon>Kitasatosporales</taxon>
        <taxon>Streptomycetaceae</taxon>
        <taxon>Streptomyces</taxon>
    </lineage>
</organism>